<feature type="transmembrane region" description="Helical" evidence="1">
    <location>
        <begin position="67"/>
        <end position="91"/>
    </location>
</feature>
<accession>A0A1C7DEU6</accession>
<feature type="transmembrane region" description="Helical" evidence="1">
    <location>
        <begin position="111"/>
        <end position="129"/>
    </location>
</feature>
<keyword evidence="1" id="KW-0472">Membrane</keyword>
<dbReference type="KEGG" id="pana:BBH88_06310"/>
<keyword evidence="5" id="KW-1185">Reference proteome</keyword>
<evidence type="ECO:0000313" key="3">
    <source>
        <dbReference type="EMBL" id="EIM07445.1"/>
    </source>
</evidence>
<organism evidence="3 4">
    <name type="scientific">Planococcus antarcticus DSM 14505</name>
    <dbReference type="NCBI Taxonomy" id="1185653"/>
    <lineage>
        <taxon>Bacteria</taxon>
        <taxon>Bacillati</taxon>
        <taxon>Bacillota</taxon>
        <taxon>Bacilli</taxon>
        <taxon>Bacillales</taxon>
        <taxon>Caryophanaceae</taxon>
        <taxon>Planococcus</taxon>
    </lineage>
</organism>
<evidence type="ECO:0000313" key="5">
    <source>
        <dbReference type="Proteomes" id="UP000092661"/>
    </source>
</evidence>
<reference evidence="5" key="2">
    <citation type="submission" date="2016-07" db="EMBL/GenBank/DDBJ databases">
        <authorList>
            <person name="See-Too W.S."/>
        </authorList>
    </citation>
    <scope>NUCLEOTIDE SEQUENCE [LARGE SCALE GENOMIC DNA]</scope>
    <source>
        <strain evidence="5">DSM 14505</strain>
    </source>
</reference>
<feature type="transmembrane region" description="Helical" evidence="1">
    <location>
        <begin position="31"/>
        <end position="55"/>
    </location>
</feature>
<dbReference type="EMBL" id="CP016534">
    <property type="protein sequence ID" value="ANU09937.1"/>
    <property type="molecule type" value="Genomic_DNA"/>
</dbReference>
<dbReference type="AlphaFoldDB" id="A0A1C7DEU6"/>
<dbReference type="EMBL" id="AJYB01000015">
    <property type="protein sequence ID" value="EIM07445.1"/>
    <property type="molecule type" value="Genomic_DNA"/>
</dbReference>
<protein>
    <submittedName>
        <fullName evidence="3">Uncharacterized protein</fullName>
    </submittedName>
</protein>
<dbReference type="Proteomes" id="UP000004725">
    <property type="component" value="Unassembled WGS sequence"/>
</dbReference>
<dbReference type="Proteomes" id="UP000092661">
    <property type="component" value="Chromosome"/>
</dbReference>
<evidence type="ECO:0000256" key="1">
    <source>
        <dbReference type="SAM" id="Phobius"/>
    </source>
</evidence>
<evidence type="ECO:0000313" key="4">
    <source>
        <dbReference type="Proteomes" id="UP000004725"/>
    </source>
</evidence>
<name>A0A1C7DEU6_9BACL</name>
<keyword evidence="1" id="KW-1133">Transmembrane helix</keyword>
<keyword evidence="1" id="KW-0812">Transmembrane</keyword>
<reference evidence="3 4" key="1">
    <citation type="journal article" date="2012" name="J. Bacteriol.">
        <title>Genome Sequence of the Antarctic Psychrophile Bacterium Planococcus antarcticus DSM 14505.</title>
        <authorList>
            <person name="Margolles A."/>
            <person name="Gueimonde M."/>
            <person name="Sanchez B."/>
        </authorList>
    </citation>
    <scope>NUCLEOTIDE SEQUENCE [LARGE SCALE GENOMIC DNA]</scope>
    <source>
        <strain evidence="3 4">DSM 14505</strain>
    </source>
</reference>
<dbReference type="eggNOG" id="ENOG5033VNB">
    <property type="taxonomic scope" value="Bacteria"/>
</dbReference>
<evidence type="ECO:0000313" key="2">
    <source>
        <dbReference type="EMBL" id="ANU09937.1"/>
    </source>
</evidence>
<feature type="transmembrane region" description="Helical" evidence="1">
    <location>
        <begin position="167"/>
        <end position="185"/>
    </location>
</feature>
<dbReference type="OrthoDB" id="2427220at2"/>
<feature type="transmembrane region" description="Helical" evidence="1">
    <location>
        <begin position="135"/>
        <end position="155"/>
    </location>
</feature>
<reference evidence="2" key="3">
    <citation type="submission" date="2016-10" db="EMBL/GenBank/DDBJ databases">
        <authorList>
            <person name="See-Too W.S."/>
        </authorList>
    </citation>
    <scope>NUCLEOTIDE SEQUENCE</scope>
    <source>
        <strain evidence="2">DSM 14505</strain>
    </source>
</reference>
<proteinExistence type="predicted"/>
<sequence length="188" mass="20349">MKERVSKMVGKMVALNDSSFRSFLELPKTQWVSNLLLFIVGLGYGAISIASNAPYIASYDSTLLQNFIVPAIFILFGLLMAFITKIGLALLLWAGSKGLGGKGLLRDINRAAPVALLPGLLGAPYLANAGNGHPLVYILLVVGIIWMYFVCSKIIKTTQNFTTVKAYLAALAAFVFLASVYYLIIPQV</sequence>
<dbReference type="RefSeq" id="WP_006829139.1">
    <property type="nucleotide sequence ID" value="NZ_AJYB01000015.1"/>
</dbReference>
<gene>
    <name evidence="3" type="ORF">A1A1_05667</name>
    <name evidence="2" type="ORF">BBH88_06310</name>
</gene>